<gene>
    <name evidence="2" type="ORF">HMPREF1120_08872</name>
</gene>
<protein>
    <submittedName>
        <fullName evidence="2">Uncharacterized protein</fullName>
    </submittedName>
</protein>
<evidence type="ECO:0000256" key="1">
    <source>
        <dbReference type="SAM" id="MobiDB-lite"/>
    </source>
</evidence>
<organism evidence="2 3">
    <name type="scientific">Exophiala dermatitidis (strain ATCC 34100 / CBS 525.76 / NIH/UT8656)</name>
    <name type="common">Black yeast</name>
    <name type="synonym">Wangiella dermatitidis</name>
    <dbReference type="NCBI Taxonomy" id="858893"/>
    <lineage>
        <taxon>Eukaryota</taxon>
        <taxon>Fungi</taxon>
        <taxon>Dikarya</taxon>
        <taxon>Ascomycota</taxon>
        <taxon>Pezizomycotina</taxon>
        <taxon>Eurotiomycetes</taxon>
        <taxon>Chaetothyriomycetidae</taxon>
        <taxon>Chaetothyriales</taxon>
        <taxon>Herpotrichiellaceae</taxon>
        <taxon>Exophiala</taxon>
    </lineage>
</organism>
<evidence type="ECO:0000313" key="3">
    <source>
        <dbReference type="Proteomes" id="UP000007304"/>
    </source>
</evidence>
<accession>H6CAY2</accession>
<dbReference type="VEuPathDB" id="FungiDB:HMPREF1120_08872"/>
<dbReference type="HOGENOM" id="CLU_2158382_0_0_1"/>
<feature type="region of interest" description="Disordered" evidence="1">
    <location>
        <begin position="90"/>
        <end position="111"/>
    </location>
</feature>
<dbReference type="Proteomes" id="UP000007304">
    <property type="component" value="Unassembled WGS sequence"/>
</dbReference>
<name>H6CAY2_EXODN</name>
<sequence>MVTGRWMPPRSASVQWATMIPRSLQMIRCCLARPVDEQMAQTLRPDVVKPPEEEWVEDYSLMLEQLRGEGPLQRSTRSLGTQSTKYKCLGENAEELKKPDGVAPRRSVDRP</sequence>
<keyword evidence="3" id="KW-1185">Reference proteome</keyword>
<dbReference type="RefSeq" id="XP_009161390.1">
    <property type="nucleotide sequence ID" value="XM_009163142.1"/>
</dbReference>
<proteinExistence type="predicted"/>
<dbReference type="GeneID" id="20313511"/>
<dbReference type="EMBL" id="JH226137">
    <property type="protein sequence ID" value="EHY60929.1"/>
    <property type="molecule type" value="Genomic_DNA"/>
</dbReference>
<dbReference type="InParanoid" id="H6CAY2"/>
<evidence type="ECO:0000313" key="2">
    <source>
        <dbReference type="EMBL" id="EHY60929.1"/>
    </source>
</evidence>
<reference evidence="2" key="1">
    <citation type="submission" date="2011-07" db="EMBL/GenBank/DDBJ databases">
        <title>The Genome Sequence of Exophiala (Wangiella) dermatitidis NIH/UT8656.</title>
        <authorList>
            <consortium name="The Broad Institute Genome Sequencing Platform"/>
            <person name="Cuomo C."/>
            <person name="Wang Z."/>
            <person name="Hunicke-Smith S."/>
            <person name="Szanislo P.J."/>
            <person name="Earl A."/>
            <person name="Young S.K."/>
            <person name="Zeng Q."/>
            <person name="Gargeya S."/>
            <person name="Fitzgerald M."/>
            <person name="Haas B."/>
            <person name="Abouelleil A."/>
            <person name="Alvarado L."/>
            <person name="Arachchi H.M."/>
            <person name="Berlin A."/>
            <person name="Brown A."/>
            <person name="Chapman S.B."/>
            <person name="Chen Z."/>
            <person name="Dunbar C."/>
            <person name="Freedman E."/>
            <person name="Gearin G."/>
            <person name="Gellesch M."/>
            <person name="Goldberg J."/>
            <person name="Griggs A."/>
            <person name="Gujja S."/>
            <person name="Heiman D."/>
            <person name="Howarth C."/>
            <person name="Larson L."/>
            <person name="Lui A."/>
            <person name="MacDonald P.J.P."/>
            <person name="Montmayeur A."/>
            <person name="Murphy C."/>
            <person name="Neiman D."/>
            <person name="Pearson M."/>
            <person name="Priest M."/>
            <person name="Roberts A."/>
            <person name="Saif S."/>
            <person name="Shea T."/>
            <person name="Shenoy N."/>
            <person name="Sisk P."/>
            <person name="Stolte C."/>
            <person name="Sykes S."/>
            <person name="Wortman J."/>
            <person name="Nusbaum C."/>
            <person name="Birren B."/>
        </authorList>
    </citation>
    <scope>NUCLEOTIDE SEQUENCE</scope>
    <source>
        <strain evidence="2">NIH/UT8656</strain>
    </source>
</reference>
<dbReference type="AlphaFoldDB" id="H6CAY2"/>